<keyword evidence="13 14" id="KW-0472">Membrane</keyword>
<evidence type="ECO:0000256" key="2">
    <source>
        <dbReference type="ARBA" id="ARBA00004651"/>
    </source>
</evidence>
<reference evidence="17 18" key="1">
    <citation type="submission" date="2018-06" db="EMBL/GenBank/DDBJ databases">
        <title>Complete Genome Sequence of Desulfobacter hydrogenophilus (DSM3380).</title>
        <authorList>
            <person name="Marietou A."/>
            <person name="Schreiber L."/>
            <person name="Marshall I."/>
            <person name="Jorgensen B."/>
        </authorList>
    </citation>
    <scope>NUCLEOTIDE SEQUENCE [LARGE SCALE GENOMIC DNA]</scope>
    <source>
        <strain evidence="17 18">DSM 3380</strain>
    </source>
</reference>
<dbReference type="PANTHER" id="PTHR43065">
    <property type="entry name" value="SENSOR HISTIDINE KINASE"/>
    <property type="match status" value="1"/>
</dbReference>
<evidence type="ECO:0000256" key="6">
    <source>
        <dbReference type="ARBA" id="ARBA00022679"/>
    </source>
</evidence>
<dbReference type="GO" id="GO:0000155">
    <property type="term" value="F:phosphorelay sensor kinase activity"/>
    <property type="evidence" value="ECO:0007669"/>
    <property type="project" value="InterPro"/>
</dbReference>
<dbReference type="GO" id="GO:0005524">
    <property type="term" value="F:ATP binding"/>
    <property type="evidence" value="ECO:0007669"/>
    <property type="project" value="UniProtKB-KW"/>
</dbReference>
<gene>
    <name evidence="17" type="ORF">DO021_21105</name>
    <name evidence="16" type="ORF">EYB58_11000</name>
</gene>
<keyword evidence="9" id="KW-0418">Kinase</keyword>
<keyword evidence="4" id="KW-1003">Cell membrane</keyword>
<keyword evidence="8" id="KW-0547">Nucleotide-binding</keyword>
<dbReference type="Gene3D" id="1.10.287.130">
    <property type="match status" value="1"/>
</dbReference>
<evidence type="ECO:0000313" key="16">
    <source>
        <dbReference type="EMBL" id="QBH13402.1"/>
    </source>
</evidence>
<evidence type="ECO:0000256" key="13">
    <source>
        <dbReference type="ARBA" id="ARBA00023136"/>
    </source>
</evidence>
<organism evidence="17 18">
    <name type="scientific">Desulfobacter hydrogenophilus</name>
    <dbReference type="NCBI Taxonomy" id="2291"/>
    <lineage>
        <taxon>Bacteria</taxon>
        <taxon>Pseudomonadati</taxon>
        <taxon>Thermodesulfobacteriota</taxon>
        <taxon>Desulfobacteria</taxon>
        <taxon>Desulfobacterales</taxon>
        <taxon>Desulfobacteraceae</taxon>
        <taxon>Desulfobacter</taxon>
    </lineage>
</organism>
<dbReference type="Gene3D" id="3.30.450.20">
    <property type="entry name" value="PAS domain"/>
    <property type="match status" value="3"/>
</dbReference>
<dbReference type="InterPro" id="IPR029151">
    <property type="entry name" value="Sensor-like_sf"/>
</dbReference>
<reference evidence="16 19" key="2">
    <citation type="submission" date="2019-02" db="EMBL/GenBank/DDBJ databases">
        <title>Complete genome sequence of Desulfobacter hydrogenophilus AcRS1.</title>
        <authorList>
            <person name="Marietou A."/>
            <person name="Lund M.B."/>
            <person name="Marshall I.P.G."/>
            <person name="Schreiber L."/>
            <person name="Jorgensen B."/>
        </authorList>
    </citation>
    <scope>NUCLEOTIDE SEQUENCE [LARGE SCALE GENOMIC DNA]</scope>
    <source>
        <strain evidence="16 19">AcRS1</strain>
    </source>
</reference>
<dbReference type="CDD" id="cd00082">
    <property type="entry name" value="HisKA"/>
    <property type="match status" value="1"/>
</dbReference>
<dbReference type="InterPro" id="IPR003661">
    <property type="entry name" value="HisK_dim/P_dom"/>
</dbReference>
<evidence type="ECO:0000256" key="5">
    <source>
        <dbReference type="ARBA" id="ARBA00022553"/>
    </source>
</evidence>
<dbReference type="AlphaFoldDB" id="A0A328F6F7"/>
<dbReference type="OrthoDB" id="9805967at2"/>
<evidence type="ECO:0000256" key="14">
    <source>
        <dbReference type="SAM" id="Phobius"/>
    </source>
</evidence>
<evidence type="ECO:0000313" key="18">
    <source>
        <dbReference type="Proteomes" id="UP000248798"/>
    </source>
</evidence>
<evidence type="ECO:0000259" key="15">
    <source>
        <dbReference type="PROSITE" id="PS50109"/>
    </source>
</evidence>
<dbReference type="Proteomes" id="UP000293902">
    <property type="component" value="Chromosome"/>
</dbReference>
<dbReference type="Pfam" id="PF02518">
    <property type="entry name" value="HATPase_c"/>
    <property type="match status" value="1"/>
</dbReference>
<name>A0A328F6F7_9BACT</name>
<evidence type="ECO:0000256" key="12">
    <source>
        <dbReference type="ARBA" id="ARBA00023012"/>
    </source>
</evidence>
<dbReference type="EMBL" id="CP036313">
    <property type="protein sequence ID" value="QBH13402.1"/>
    <property type="molecule type" value="Genomic_DNA"/>
</dbReference>
<keyword evidence="11 14" id="KW-1133">Transmembrane helix</keyword>
<dbReference type="SUPFAM" id="SSF55785">
    <property type="entry name" value="PYP-like sensor domain (PAS domain)"/>
    <property type="match status" value="1"/>
</dbReference>
<dbReference type="CDD" id="cd12912">
    <property type="entry name" value="PDC2_MCP_like"/>
    <property type="match status" value="1"/>
</dbReference>
<dbReference type="CDD" id="cd12913">
    <property type="entry name" value="PDC1_MCP_like"/>
    <property type="match status" value="1"/>
</dbReference>
<dbReference type="PANTHER" id="PTHR43065:SF42">
    <property type="entry name" value="TWO-COMPONENT SENSOR PPRA"/>
    <property type="match status" value="1"/>
</dbReference>
<dbReference type="InterPro" id="IPR036097">
    <property type="entry name" value="HisK_dim/P_sf"/>
</dbReference>
<dbReference type="EC" id="2.7.13.3" evidence="3"/>
<dbReference type="InterPro" id="IPR033479">
    <property type="entry name" value="dCache_1"/>
</dbReference>
<evidence type="ECO:0000256" key="10">
    <source>
        <dbReference type="ARBA" id="ARBA00022840"/>
    </source>
</evidence>
<dbReference type="RefSeq" id="WP_111960362.1">
    <property type="nucleotide sequence ID" value="NZ_CP036313.1"/>
</dbReference>
<dbReference type="SUPFAM" id="SSF55874">
    <property type="entry name" value="ATPase domain of HSP90 chaperone/DNA topoisomerase II/histidine kinase"/>
    <property type="match status" value="1"/>
</dbReference>
<dbReference type="InterPro" id="IPR036890">
    <property type="entry name" value="HATPase_C_sf"/>
</dbReference>
<dbReference type="SUPFAM" id="SSF47384">
    <property type="entry name" value="Homodimeric domain of signal transducing histidine kinase"/>
    <property type="match status" value="1"/>
</dbReference>
<keyword evidence="19" id="KW-1185">Reference proteome</keyword>
<evidence type="ECO:0000256" key="4">
    <source>
        <dbReference type="ARBA" id="ARBA00022475"/>
    </source>
</evidence>
<keyword evidence="5" id="KW-0597">Phosphoprotein</keyword>
<dbReference type="Proteomes" id="UP000248798">
    <property type="component" value="Unassembled WGS sequence"/>
</dbReference>
<dbReference type="SMART" id="SM00387">
    <property type="entry name" value="HATPase_c"/>
    <property type="match status" value="1"/>
</dbReference>
<keyword evidence="7 14" id="KW-0812">Transmembrane</keyword>
<dbReference type="InterPro" id="IPR000014">
    <property type="entry name" value="PAS"/>
</dbReference>
<evidence type="ECO:0000256" key="1">
    <source>
        <dbReference type="ARBA" id="ARBA00000085"/>
    </source>
</evidence>
<dbReference type="EMBL" id="QLNI01000068">
    <property type="protein sequence ID" value="RAM00068.1"/>
    <property type="molecule type" value="Genomic_DNA"/>
</dbReference>
<dbReference type="InterPro" id="IPR004358">
    <property type="entry name" value="Sig_transdc_His_kin-like_C"/>
</dbReference>
<sequence length="706" mass="80131">MTLKINIVLASILVAIILVLGGITYTYTQTISRHTVERHQQALTKEAAKMVQMWLDHRFKLVDALARTLEDLYLTQGQDPRPILRMTMAAGDFSDVYLGLFNGTMIDGAKWHAPADYDPRTRPWYRRAMEEQKLTLTRPFMDAGFWKMVIAVVVPLVHNEQVVGVLSANIILDTLQASVMDLRIGRYGSAFIIDSQGTVLVHQNKSLMMNTKIQESDPGLSTFGSYFPGRDAGSFSYRDRMLSFHKLTDTGWYLCTNVDQEEAMALAKNKDMLFAMAMVLKILGILALLLFLTVGGSALILFISKNRFEAIVSGKDKDLRGEIIRRKELETRYRTLFNMATNAIMLTRNGIYIECNQKALDMFALVEDKIIGRTMLDLSPNTQMDGTATKLKLTQLEQSHALGKSDVFKWTFNRADGSEFPVEIGISTLKLDREMVKVYSIWDISKRVNAEQNLRQAQKMAAMGEMLSAIAHQWRQPLNALSSYIASLTPAFYNQMISAAFIEKLVRESDAQIQFMSRTINDFREYFRPSKNKHTFEIMDAIQSAIKLVKPQLRQNNITLDLDLDDPAVSMPIWGYKNEFVHVLVNIISNAKDAINERQANSRNRSVHKLINLAVFKNRKEICLEIQDTGCGIPPHLMEKIFTPYFTTKGTATGTGIGLYMAKMIVEKEMKGNIHVENRSMGVMFRIWLPLALGENTQKDNKKNHD</sequence>
<dbReference type="SUPFAM" id="SSF103190">
    <property type="entry name" value="Sensory domain-like"/>
    <property type="match status" value="1"/>
</dbReference>
<dbReference type="InterPro" id="IPR035965">
    <property type="entry name" value="PAS-like_dom_sf"/>
</dbReference>
<feature type="transmembrane region" description="Helical" evidence="14">
    <location>
        <begin position="273"/>
        <end position="303"/>
    </location>
</feature>
<keyword evidence="10" id="KW-0067">ATP-binding</keyword>
<accession>A0A328F6F7</accession>
<dbReference type="Pfam" id="PF02743">
    <property type="entry name" value="dCache_1"/>
    <property type="match status" value="1"/>
</dbReference>
<dbReference type="CDD" id="cd00130">
    <property type="entry name" value="PAS"/>
    <property type="match status" value="1"/>
</dbReference>
<comment type="subcellular location">
    <subcellularLocation>
        <location evidence="2">Cell membrane</location>
        <topology evidence="2">Multi-pass membrane protein</topology>
    </subcellularLocation>
</comment>
<dbReference type="NCBIfam" id="TIGR00229">
    <property type="entry name" value="sensory_box"/>
    <property type="match status" value="1"/>
</dbReference>
<evidence type="ECO:0000313" key="19">
    <source>
        <dbReference type="Proteomes" id="UP000293902"/>
    </source>
</evidence>
<dbReference type="InterPro" id="IPR005467">
    <property type="entry name" value="His_kinase_dom"/>
</dbReference>
<dbReference type="PROSITE" id="PS50109">
    <property type="entry name" value="HIS_KIN"/>
    <property type="match status" value="1"/>
</dbReference>
<feature type="transmembrane region" description="Helical" evidence="14">
    <location>
        <begin position="6"/>
        <end position="28"/>
    </location>
</feature>
<dbReference type="Gene3D" id="3.30.565.10">
    <property type="entry name" value="Histidine kinase-like ATPase, C-terminal domain"/>
    <property type="match status" value="1"/>
</dbReference>
<evidence type="ECO:0000313" key="17">
    <source>
        <dbReference type="EMBL" id="RAM00068.1"/>
    </source>
</evidence>
<proteinExistence type="predicted"/>
<dbReference type="GO" id="GO:0005886">
    <property type="term" value="C:plasma membrane"/>
    <property type="evidence" value="ECO:0007669"/>
    <property type="project" value="UniProtKB-SubCell"/>
</dbReference>
<keyword evidence="6" id="KW-0808">Transferase</keyword>
<comment type="catalytic activity">
    <reaction evidence="1">
        <text>ATP + protein L-histidine = ADP + protein N-phospho-L-histidine.</text>
        <dbReference type="EC" id="2.7.13.3"/>
    </reaction>
</comment>
<evidence type="ECO:0000256" key="9">
    <source>
        <dbReference type="ARBA" id="ARBA00022777"/>
    </source>
</evidence>
<keyword evidence="12" id="KW-0902">Two-component regulatory system</keyword>
<evidence type="ECO:0000256" key="7">
    <source>
        <dbReference type="ARBA" id="ARBA00022692"/>
    </source>
</evidence>
<dbReference type="Pfam" id="PF13426">
    <property type="entry name" value="PAS_9"/>
    <property type="match status" value="1"/>
</dbReference>
<dbReference type="InterPro" id="IPR003594">
    <property type="entry name" value="HATPase_dom"/>
</dbReference>
<feature type="domain" description="Histidine kinase" evidence="15">
    <location>
        <begin position="469"/>
        <end position="693"/>
    </location>
</feature>
<protein>
    <recommendedName>
        <fullName evidence="3">histidine kinase</fullName>
        <ecNumber evidence="3">2.7.13.3</ecNumber>
    </recommendedName>
</protein>
<evidence type="ECO:0000256" key="11">
    <source>
        <dbReference type="ARBA" id="ARBA00022989"/>
    </source>
</evidence>
<dbReference type="PRINTS" id="PR00344">
    <property type="entry name" value="BCTRLSENSOR"/>
</dbReference>
<evidence type="ECO:0000256" key="3">
    <source>
        <dbReference type="ARBA" id="ARBA00012438"/>
    </source>
</evidence>
<evidence type="ECO:0000256" key="8">
    <source>
        <dbReference type="ARBA" id="ARBA00022741"/>
    </source>
</evidence>